<feature type="transmembrane region" description="Helical" evidence="1">
    <location>
        <begin position="39"/>
        <end position="64"/>
    </location>
</feature>
<proteinExistence type="predicted"/>
<keyword evidence="3" id="KW-1185">Reference proteome</keyword>
<organism evidence="2 3">
    <name type="scientific">Deinococcus grandis</name>
    <dbReference type="NCBI Taxonomy" id="57498"/>
    <lineage>
        <taxon>Bacteria</taxon>
        <taxon>Thermotogati</taxon>
        <taxon>Deinococcota</taxon>
        <taxon>Deinococci</taxon>
        <taxon>Deinococcales</taxon>
        <taxon>Deinococcaceae</taxon>
        <taxon>Deinococcus</taxon>
    </lineage>
</organism>
<accession>A0A100HKA0</accession>
<name>A0A100HKA0_9DEIO</name>
<dbReference type="EMBL" id="BCMS01000001">
    <property type="protein sequence ID" value="GAQ22284.1"/>
    <property type="molecule type" value="Genomic_DNA"/>
</dbReference>
<feature type="transmembrane region" description="Helical" evidence="1">
    <location>
        <begin position="238"/>
        <end position="265"/>
    </location>
</feature>
<feature type="transmembrane region" description="Helical" evidence="1">
    <location>
        <begin position="196"/>
        <end position="218"/>
    </location>
</feature>
<evidence type="ECO:0000256" key="1">
    <source>
        <dbReference type="SAM" id="Phobius"/>
    </source>
</evidence>
<feature type="transmembrane region" description="Helical" evidence="1">
    <location>
        <begin position="133"/>
        <end position="152"/>
    </location>
</feature>
<evidence type="ECO:0000313" key="3">
    <source>
        <dbReference type="Proteomes" id="UP000056209"/>
    </source>
</evidence>
<reference evidence="3" key="1">
    <citation type="submission" date="2015-11" db="EMBL/GenBank/DDBJ databases">
        <title>Draft Genome Sequence of the Radioresistant Bacterium Deinococcus grandis, Isolated from Freshwater Fish in Japan.</title>
        <authorList>
            <person name="Satoh K."/>
            <person name="Onodera T."/>
            <person name="Omoso K."/>
            <person name="Takeda-Yano K."/>
            <person name="Katayama T."/>
            <person name="Oono Y."/>
            <person name="Narumi I."/>
        </authorList>
    </citation>
    <scope>NUCLEOTIDE SEQUENCE [LARGE SCALE GENOMIC DNA]</scope>
    <source>
        <strain evidence="3">ATCC 43672</strain>
    </source>
</reference>
<dbReference type="OrthoDB" id="62003at2"/>
<feature type="transmembrane region" description="Helical" evidence="1">
    <location>
        <begin position="76"/>
        <end position="96"/>
    </location>
</feature>
<evidence type="ECO:0000313" key="2">
    <source>
        <dbReference type="EMBL" id="GAQ22284.1"/>
    </source>
</evidence>
<dbReference type="PANTHER" id="PTHR36832">
    <property type="entry name" value="SLR1174 PROTEIN-RELATED"/>
    <property type="match status" value="1"/>
</dbReference>
<protein>
    <submittedName>
        <fullName evidence="2">ABC transporter permease</fullName>
    </submittedName>
</protein>
<gene>
    <name evidence="2" type="ORF">DEIGR_102311</name>
</gene>
<feature type="transmembrane region" description="Helical" evidence="1">
    <location>
        <begin position="158"/>
        <end position="184"/>
    </location>
</feature>
<comment type="caution">
    <text evidence="2">The sequence shown here is derived from an EMBL/GenBank/DDBJ whole genome shotgun (WGS) entry which is preliminary data.</text>
</comment>
<dbReference type="Proteomes" id="UP000056209">
    <property type="component" value="Unassembled WGS sequence"/>
</dbReference>
<keyword evidence="1" id="KW-0812">Transmembrane</keyword>
<keyword evidence="1" id="KW-0472">Membrane</keyword>
<dbReference type="PANTHER" id="PTHR36832:SF2">
    <property type="entry name" value="INTEGRAL MEMBRANE PROTEIN"/>
    <property type="match status" value="1"/>
</dbReference>
<dbReference type="InterPro" id="IPR010390">
    <property type="entry name" value="ABC-2_transporter-like"/>
</dbReference>
<dbReference type="AlphaFoldDB" id="A0A100HKA0"/>
<dbReference type="Pfam" id="PF06182">
    <property type="entry name" value="ABC2_membrane_6"/>
    <property type="match status" value="1"/>
</dbReference>
<dbReference type="RefSeq" id="WP_083524028.1">
    <property type="nucleotide sequence ID" value="NZ_BCMS01000001.1"/>
</dbReference>
<keyword evidence="1" id="KW-1133">Transmembrane helix</keyword>
<sequence>MTTIPAPPTGGHVSGLSRLALPWAVIRLGFRRQFAYPQAALWGLITNSFFGLLRVAVLLALFGTRPQVAGYTPQDAITYTGLTQAFIMAFSLFGWFDFMRVIHRGEVTADLLRPASLLGFWAAQDAGRALGQLVLRGLPMLLIFQVIWGLNWPPGPLAWAQVTLSVLLAWACGFLFRLLVNCAAFWSPDAVGFGRFAWAVLGLGCGFLMPLAFFPEWFRALLAWTPFPAMLNTVVELWVGVTTGGAAWAALGTQLGWTLALLLACRVTLRAGLRRLEVAGG</sequence>